<dbReference type="AlphaFoldDB" id="A0A4C1UVA2"/>
<organism evidence="2 3">
    <name type="scientific">Eumeta variegata</name>
    <name type="common">Bagworm moth</name>
    <name type="synonym">Eumeta japonica</name>
    <dbReference type="NCBI Taxonomy" id="151549"/>
    <lineage>
        <taxon>Eukaryota</taxon>
        <taxon>Metazoa</taxon>
        <taxon>Ecdysozoa</taxon>
        <taxon>Arthropoda</taxon>
        <taxon>Hexapoda</taxon>
        <taxon>Insecta</taxon>
        <taxon>Pterygota</taxon>
        <taxon>Neoptera</taxon>
        <taxon>Endopterygota</taxon>
        <taxon>Lepidoptera</taxon>
        <taxon>Glossata</taxon>
        <taxon>Ditrysia</taxon>
        <taxon>Tineoidea</taxon>
        <taxon>Psychidae</taxon>
        <taxon>Oiketicinae</taxon>
        <taxon>Eumeta</taxon>
    </lineage>
</organism>
<feature type="compositionally biased region" description="Gly residues" evidence="1">
    <location>
        <begin position="9"/>
        <end position="18"/>
    </location>
</feature>
<gene>
    <name evidence="2" type="ORF">EVAR_18164_1</name>
</gene>
<evidence type="ECO:0000256" key="1">
    <source>
        <dbReference type="SAM" id="MobiDB-lite"/>
    </source>
</evidence>
<evidence type="ECO:0000313" key="3">
    <source>
        <dbReference type="Proteomes" id="UP000299102"/>
    </source>
</evidence>
<dbReference type="Proteomes" id="UP000299102">
    <property type="component" value="Unassembled WGS sequence"/>
</dbReference>
<protein>
    <submittedName>
        <fullName evidence="2">Uncharacterized protein</fullName>
    </submittedName>
</protein>
<feature type="region of interest" description="Disordered" evidence="1">
    <location>
        <begin position="46"/>
        <end position="70"/>
    </location>
</feature>
<accession>A0A4C1UVA2</accession>
<proteinExistence type="predicted"/>
<sequence length="111" mass="12328">MARRPLGGARRGGQGGGRPPSCNLNIVNRGRAHARGRAIETNALFDLRSGSRSKQNELGESHRTTSGNNARFTYRSRRNIGLSRCYHFAESRRVRRRPVGAFELRAAPPQS</sequence>
<feature type="compositionally biased region" description="Basic and acidic residues" evidence="1">
    <location>
        <begin position="54"/>
        <end position="63"/>
    </location>
</feature>
<keyword evidence="3" id="KW-1185">Reference proteome</keyword>
<evidence type="ECO:0000313" key="2">
    <source>
        <dbReference type="EMBL" id="GBP30365.1"/>
    </source>
</evidence>
<dbReference type="EMBL" id="BGZK01000232">
    <property type="protein sequence ID" value="GBP30365.1"/>
    <property type="molecule type" value="Genomic_DNA"/>
</dbReference>
<feature type="region of interest" description="Disordered" evidence="1">
    <location>
        <begin position="1"/>
        <end position="26"/>
    </location>
</feature>
<reference evidence="2 3" key="1">
    <citation type="journal article" date="2019" name="Commun. Biol.">
        <title>The bagworm genome reveals a unique fibroin gene that provides high tensile strength.</title>
        <authorList>
            <person name="Kono N."/>
            <person name="Nakamura H."/>
            <person name="Ohtoshi R."/>
            <person name="Tomita M."/>
            <person name="Numata K."/>
            <person name="Arakawa K."/>
        </authorList>
    </citation>
    <scope>NUCLEOTIDE SEQUENCE [LARGE SCALE GENOMIC DNA]</scope>
</reference>
<comment type="caution">
    <text evidence="2">The sequence shown here is derived from an EMBL/GenBank/DDBJ whole genome shotgun (WGS) entry which is preliminary data.</text>
</comment>
<name>A0A4C1UVA2_EUMVA</name>